<reference evidence="2" key="1">
    <citation type="submission" date="2022-07" db="EMBL/GenBank/DDBJ databases">
        <authorList>
            <person name="Jung M.-Y."/>
            <person name="Lee M."/>
        </authorList>
    </citation>
    <scope>NUCLEOTIDE SEQUENCE</scope>
    <source>
        <strain evidence="2">S8</strain>
    </source>
</reference>
<protein>
    <submittedName>
        <fullName evidence="2">DUF308 domain-containing protein</fullName>
    </submittedName>
</protein>
<keyword evidence="1" id="KW-0812">Transmembrane</keyword>
<dbReference type="InterPro" id="IPR052712">
    <property type="entry name" value="Acid_resist_chaperone_HdeD"/>
</dbReference>
<keyword evidence="1" id="KW-1133">Transmembrane helix</keyword>
<dbReference type="EMBL" id="JANHNZ010000006">
    <property type="protein sequence ID" value="MCQ9210298.1"/>
    <property type="molecule type" value="Genomic_DNA"/>
</dbReference>
<dbReference type="PANTHER" id="PTHR34989:SF1">
    <property type="entry name" value="PROTEIN HDED"/>
    <property type="match status" value="1"/>
</dbReference>
<evidence type="ECO:0000313" key="2">
    <source>
        <dbReference type="EMBL" id="MCQ9210298.1"/>
    </source>
</evidence>
<name>A0ABT1WP27_9LACT</name>
<reference evidence="2" key="3">
    <citation type="journal article" date="2023" name="Microbiol. Resour. Announc.">
        <title>Draft Genome Sequence of Granulicatella sp. Strain S8, Isolated from a Marine Fish, Seriola quinqueradiata.</title>
        <authorList>
            <person name="Lee M."/>
            <person name="Farooq A."/>
            <person name="Jeong J.B."/>
            <person name="Jung M.Y."/>
        </authorList>
    </citation>
    <scope>NUCLEOTIDE SEQUENCE</scope>
    <source>
        <strain evidence="2">S8</strain>
    </source>
</reference>
<sequence length="170" mass="18545">MKKSNKWLFLLVGILYLVAAYFVLTNPVLNLASLGIILSVSILFDGISQIIAYFSAEEKSGWNLANGIFSVIVGVWMLSGTFLELALSIPMIFAFLVLMISVTRLISGFEVKRIGLKEGGNFLVISGIIGVLIGLVLLYHPVLSGTIITTVMVIALVYQAAINIWLFFKA</sequence>
<gene>
    <name evidence="2" type="ORF">NPA36_07015</name>
</gene>
<feature type="transmembrane region" description="Helical" evidence="1">
    <location>
        <begin position="7"/>
        <end position="25"/>
    </location>
</feature>
<dbReference type="InterPro" id="IPR005325">
    <property type="entry name" value="DUF308_memb"/>
</dbReference>
<keyword evidence="1" id="KW-0472">Membrane</keyword>
<feature type="transmembrane region" description="Helical" evidence="1">
    <location>
        <begin position="31"/>
        <end position="54"/>
    </location>
</feature>
<feature type="transmembrane region" description="Helical" evidence="1">
    <location>
        <begin position="119"/>
        <end position="140"/>
    </location>
</feature>
<dbReference type="PANTHER" id="PTHR34989">
    <property type="entry name" value="PROTEIN HDED"/>
    <property type="match status" value="1"/>
</dbReference>
<dbReference type="Proteomes" id="UP001059480">
    <property type="component" value="Unassembled WGS sequence"/>
</dbReference>
<comment type="caution">
    <text evidence="2">The sequence shown here is derived from an EMBL/GenBank/DDBJ whole genome shotgun (WGS) entry which is preliminary data.</text>
</comment>
<reference evidence="2" key="2">
    <citation type="journal article" date="2023" name="Curr. Microbiol.">
        <title>Granulicatella seriolae sp. nov., a Novel Facultative Anaerobe Isolated from Yellowtail Marine Fish.</title>
        <authorList>
            <person name="Lee M."/>
            <person name="Choi Y.J."/>
            <person name="Farooq A."/>
            <person name="Jeong J.B."/>
            <person name="Jung M.Y."/>
        </authorList>
    </citation>
    <scope>NUCLEOTIDE SEQUENCE</scope>
    <source>
        <strain evidence="2">S8</strain>
    </source>
</reference>
<organism evidence="2 3">
    <name type="scientific">Granulicatella seriolae</name>
    <dbReference type="NCBI Taxonomy" id="2967226"/>
    <lineage>
        <taxon>Bacteria</taxon>
        <taxon>Bacillati</taxon>
        <taxon>Bacillota</taxon>
        <taxon>Bacilli</taxon>
        <taxon>Lactobacillales</taxon>
        <taxon>Carnobacteriaceae</taxon>
        <taxon>Granulicatella</taxon>
    </lineage>
</organism>
<keyword evidence="3" id="KW-1185">Reference proteome</keyword>
<accession>A0ABT1WP27</accession>
<dbReference type="Pfam" id="PF03729">
    <property type="entry name" value="DUF308"/>
    <property type="match status" value="2"/>
</dbReference>
<dbReference type="RefSeq" id="WP_256945410.1">
    <property type="nucleotide sequence ID" value="NZ_JANHNZ010000006.1"/>
</dbReference>
<feature type="transmembrane region" description="Helical" evidence="1">
    <location>
        <begin position="85"/>
        <end position="107"/>
    </location>
</feature>
<feature type="transmembrane region" description="Helical" evidence="1">
    <location>
        <begin position="61"/>
        <end position="79"/>
    </location>
</feature>
<feature type="transmembrane region" description="Helical" evidence="1">
    <location>
        <begin position="146"/>
        <end position="168"/>
    </location>
</feature>
<proteinExistence type="predicted"/>
<evidence type="ECO:0000313" key="3">
    <source>
        <dbReference type="Proteomes" id="UP001059480"/>
    </source>
</evidence>
<evidence type="ECO:0000256" key="1">
    <source>
        <dbReference type="SAM" id="Phobius"/>
    </source>
</evidence>